<feature type="transmembrane region" description="Helical" evidence="6">
    <location>
        <begin position="131"/>
        <end position="151"/>
    </location>
</feature>
<reference evidence="8 9" key="1">
    <citation type="submission" date="2020-08" db="EMBL/GenBank/DDBJ databases">
        <title>Oceanospirillum sp. nov. isolated from marine sediment.</title>
        <authorList>
            <person name="Ji X."/>
        </authorList>
    </citation>
    <scope>NUCLEOTIDE SEQUENCE [LARGE SCALE GENOMIC DNA]</scope>
    <source>
        <strain evidence="8 9">D5</strain>
    </source>
</reference>
<evidence type="ECO:0000256" key="2">
    <source>
        <dbReference type="ARBA" id="ARBA00007362"/>
    </source>
</evidence>
<dbReference type="AlphaFoldDB" id="A0A839IQ57"/>
<evidence type="ECO:0000313" key="9">
    <source>
        <dbReference type="Proteomes" id="UP000565262"/>
    </source>
</evidence>
<dbReference type="PANTHER" id="PTHR32322">
    <property type="entry name" value="INNER MEMBRANE TRANSPORTER"/>
    <property type="match status" value="1"/>
</dbReference>
<proteinExistence type="inferred from homology"/>
<dbReference type="PANTHER" id="PTHR32322:SF2">
    <property type="entry name" value="EAMA DOMAIN-CONTAINING PROTEIN"/>
    <property type="match status" value="1"/>
</dbReference>
<evidence type="ECO:0000313" key="8">
    <source>
        <dbReference type="EMBL" id="MBB1486804.1"/>
    </source>
</evidence>
<dbReference type="GO" id="GO:0016020">
    <property type="term" value="C:membrane"/>
    <property type="evidence" value="ECO:0007669"/>
    <property type="project" value="UniProtKB-SubCell"/>
</dbReference>
<protein>
    <submittedName>
        <fullName evidence="8">EamA family transporter</fullName>
    </submittedName>
</protein>
<accession>A0A839IQ57</accession>
<organism evidence="8 9">
    <name type="scientific">Oceanospirillum sediminis</name>
    <dbReference type="NCBI Taxonomy" id="2760088"/>
    <lineage>
        <taxon>Bacteria</taxon>
        <taxon>Pseudomonadati</taxon>
        <taxon>Pseudomonadota</taxon>
        <taxon>Gammaproteobacteria</taxon>
        <taxon>Oceanospirillales</taxon>
        <taxon>Oceanospirillaceae</taxon>
        <taxon>Oceanospirillum</taxon>
    </lineage>
</organism>
<keyword evidence="5 6" id="KW-0472">Membrane</keyword>
<feature type="transmembrane region" description="Helical" evidence="6">
    <location>
        <begin position="157"/>
        <end position="174"/>
    </location>
</feature>
<feature type="transmembrane region" description="Helical" evidence="6">
    <location>
        <begin position="16"/>
        <end position="38"/>
    </location>
</feature>
<keyword evidence="4 6" id="KW-1133">Transmembrane helix</keyword>
<evidence type="ECO:0000259" key="7">
    <source>
        <dbReference type="Pfam" id="PF00892"/>
    </source>
</evidence>
<evidence type="ECO:0000256" key="5">
    <source>
        <dbReference type="ARBA" id="ARBA00023136"/>
    </source>
</evidence>
<gene>
    <name evidence="8" type="ORF">H4O21_09300</name>
</gene>
<feature type="transmembrane region" description="Helical" evidence="6">
    <location>
        <begin position="248"/>
        <end position="266"/>
    </location>
</feature>
<dbReference type="EMBL" id="JACJFM010000009">
    <property type="protein sequence ID" value="MBB1486804.1"/>
    <property type="molecule type" value="Genomic_DNA"/>
</dbReference>
<dbReference type="RefSeq" id="WP_182808581.1">
    <property type="nucleotide sequence ID" value="NZ_JACJFM010000009.1"/>
</dbReference>
<feature type="domain" description="EamA" evidence="7">
    <location>
        <begin position="15"/>
        <end position="146"/>
    </location>
</feature>
<feature type="domain" description="EamA" evidence="7">
    <location>
        <begin position="156"/>
        <end position="289"/>
    </location>
</feature>
<keyword evidence="9" id="KW-1185">Reference proteome</keyword>
<evidence type="ECO:0000256" key="4">
    <source>
        <dbReference type="ARBA" id="ARBA00022989"/>
    </source>
</evidence>
<feature type="transmembrane region" description="Helical" evidence="6">
    <location>
        <begin position="102"/>
        <end position="124"/>
    </location>
</feature>
<comment type="caution">
    <text evidence="8">The sequence shown here is derived from an EMBL/GenBank/DDBJ whole genome shotgun (WGS) entry which is preliminary data.</text>
</comment>
<feature type="transmembrane region" description="Helical" evidence="6">
    <location>
        <begin position="217"/>
        <end position="236"/>
    </location>
</feature>
<name>A0A839IQ57_9GAMM</name>
<feature type="transmembrane region" description="Helical" evidence="6">
    <location>
        <begin position="75"/>
        <end position="96"/>
    </location>
</feature>
<feature type="transmembrane region" description="Helical" evidence="6">
    <location>
        <begin position="272"/>
        <end position="289"/>
    </location>
</feature>
<dbReference type="Proteomes" id="UP000565262">
    <property type="component" value="Unassembled WGS sequence"/>
</dbReference>
<comment type="subcellular location">
    <subcellularLocation>
        <location evidence="1">Membrane</location>
        <topology evidence="1">Multi-pass membrane protein</topology>
    </subcellularLocation>
</comment>
<evidence type="ECO:0000256" key="1">
    <source>
        <dbReference type="ARBA" id="ARBA00004141"/>
    </source>
</evidence>
<keyword evidence="3 6" id="KW-0812">Transmembrane</keyword>
<feature type="transmembrane region" description="Helical" evidence="6">
    <location>
        <begin position="186"/>
        <end position="205"/>
    </location>
</feature>
<evidence type="ECO:0000256" key="6">
    <source>
        <dbReference type="SAM" id="Phobius"/>
    </source>
</evidence>
<dbReference type="Pfam" id="PF00892">
    <property type="entry name" value="EamA"/>
    <property type="match status" value="2"/>
</dbReference>
<evidence type="ECO:0000256" key="3">
    <source>
        <dbReference type="ARBA" id="ARBA00022692"/>
    </source>
</evidence>
<dbReference type="InterPro" id="IPR050638">
    <property type="entry name" value="AA-Vitamin_Transporters"/>
</dbReference>
<comment type="similarity">
    <text evidence="2">Belongs to the EamA transporter family.</text>
</comment>
<dbReference type="InterPro" id="IPR037185">
    <property type="entry name" value="EmrE-like"/>
</dbReference>
<dbReference type="InterPro" id="IPR000620">
    <property type="entry name" value="EamA_dom"/>
</dbReference>
<dbReference type="SUPFAM" id="SSF103481">
    <property type="entry name" value="Multidrug resistance efflux transporter EmrE"/>
    <property type="match status" value="2"/>
</dbReference>
<feature type="transmembrane region" description="Helical" evidence="6">
    <location>
        <begin position="44"/>
        <end position="63"/>
    </location>
</feature>
<sequence length="294" mass="30716">MTSISSVAQRQDFVRGYLLVLISAICFGLQPFFAYFAYNDGASPIGLLLARFTLAACVLLLWLKAKGIALPRPRIFMQSSLIGVGYAGAALGYYSASHSTSISLAVILMFSFPAFVTLYSILVLRESATRTHIVSMLLAITGVVLATGINLEGDLQGILWALFAALSYGSAIIYGSHTAKPENPIASSWVILLAGVITFSCASLFQGATLPQSSEGWIAALGLAIFATIAPIATFISGSPLIGASSASTLSTLEPVVAILIAVSLIGEELSVMTIVGGVFVLIAAILLTRSGTR</sequence>